<evidence type="ECO:0000313" key="9">
    <source>
        <dbReference type="Proteomes" id="UP000007575"/>
    </source>
</evidence>
<dbReference type="PANTHER" id="PTHR43413">
    <property type="entry name" value="TRANSCRIPTIONAL REGULATOR, ASNC FAMILY"/>
    <property type="match status" value="1"/>
</dbReference>
<dbReference type="Gene3D" id="3.30.70.3460">
    <property type="match status" value="2"/>
</dbReference>
<evidence type="ECO:0000256" key="3">
    <source>
        <dbReference type="ARBA" id="ARBA00023457"/>
    </source>
</evidence>
<evidence type="ECO:0000256" key="1">
    <source>
        <dbReference type="ARBA" id="ARBA00023239"/>
    </source>
</evidence>
<comment type="pathway">
    <text evidence="2">Porphyrin-containing compound metabolism.</text>
</comment>
<dbReference type="InterPro" id="IPR036388">
    <property type="entry name" value="WH-like_DNA-bd_sf"/>
</dbReference>
<reference evidence="8 9" key="1">
    <citation type="journal article" date="2012" name="PLoS ONE">
        <title>Genome sequence and transcriptome analysis of the radioresistant bacterium Deinococcus gobiensis: insights into the extreme environmental adaptations.</title>
        <authorList>
            <person name="Yuan M."/>
            <person name="Chen M."/>
            <person name="Zhang W."/>
            <person name="Lu W."/>
            <person name="Wang J."/>
            <person name="Yang M."/>
            <person name="Zhao P."/>
            <person name="Tang R."/>
            <person name="Li X."/>
            <person name="Hao Y."/>
            <person name="Zhou Z."/>
            <person name="Zhan Y."/>
            <person name="Yu H."/>
            <person name="Teng C."/>
            <person name="Yan Y."/>
            <person name="Ping S."/>
            <person name="Wang Y."/>
            <person name="Lin M."/>
        </authorList>
    </citation>
    <scope>NUCLEOTIDE SEQUENCE [LARGE SCALE GENOMIC DNA]</scope>
    <source>
        <strain evidence="8 9">I-0</strain>
    </source>
</reference>
<dbReference type="Proteomes" id="UP000007575">
    <property type="component" value="Chromosome"/>
</dbReference>
<feature type="domain" description="Siroheme decarboxylase AsnC-like ligand binding" evidence="6">
    <location>
        <begin position="168"/>
        <end position="247"/>
    </location>
</feature>
<feature type="domain" description="Siroheme decarboxylase NirL-like HTH" evidence="7">
    <location>
        <begin position="283"/>
        <end position="329"/>
    </location>
</feature>
<dbReference type="HOGENOM" id="CLU_049427_0_0_0"/>
<dbReference type="Pfam" id="PF22451">
    <property type="entry name" value="NirdL-like_HTH"/>
    <property type="match status" value="2"/>
</dbReference>
<comment type="similarity">
    <text evidence="3">Belongs to the Ahb/Nir family.</text>
</comment>
<dbReference type="EC" id="4.1.1.111" evidence="4"/>
<dbReference type="PANTHER" id="PTHR43413:SF1">
    <property type="entry name" value="SIROHEME DECARBOXYLASE NIRL SUBUNIT"/>
    <property type="match status" value="1"/>
</dbReference>
<dbReference type="InterPro" id="IPR040523">
    <property type="entry name" value="AsnC_trans_reg2"/>
</dbReference>
<dbReference type="eggNOG" id="COG1522">
    <property type="taxonomic scope" value="Bacteria"/>
</dbReference>
<evidence type="ECO:0000256" key="4">
    <source>
        <dbReference type="ARBA" id="ARBA00023471"/>
    </source>
</evidence>
<dbReference type="KEGG" id="dgo:DGo_CA2941"/>
<dbReference type="InterPro" id="IPR050684">
    <property type="entry name" value="HTH-Siroheme_Decarb"/>
</dbReference>
<gene>
    <name evidence="8" type="ordered locus">DGo_CA2941</name>
</gene>
<feature type="domain" description="Siroheme decarboxylase NirL-like HTH" evidence="7">
    <location>
        <begin position="113"/>
        <end position="157"/>
    </location>
</feature>
<dbReference type="PATRIC" id="fig|745776.4.peg.3018"/>
<keyword evidence="1" id="KW-0456">Lyase</keyword>
<evidence type="ECO:0000259" key="7">
    <source>
        <dbReference type="Pfam" id="PF22451"/>
    </source>
</evidence>
<evidence type="ECO:0000256" key="2">
    <source>
        <dbReference type="ARBA" id="ARBA00023444"/>
    </source>
</evidence>
<dbReference type="InterPro" id="IPR053953">
    <property type="entry name" value="NirdL-like_HTH"/>
</dbReference>
<dbReference type="Gene3D" id="1.10.10.10">
    <property type="entry name" value="Winged helix-like DNA-binding domain superfamily/Winged helix DNA-binding domain"/>
    <property type="match status" value="1"/>
</dbReference>
<dbReference type="AlphaFoldDB" id="H8GW03"/>
<evidence type="ECO:0000259" key="6">
    <source>
        <dbReference type="Pfam" id="PF17805"/>
    </source>
</evidence>
<name>H8GW03_DEIGI</name>
<sequence>MTRDHVVEVLVLGELENGDDVPVAGHAVDLAHARHPGQGLGGFLNTLALGLKHHDCGDHARMVRARPRRRRSGVLTVRSGTFYRRARAYGTDMTVTSPPDGATPKPRLTPREKLLNRIQKDIPIVRRPYRVLAEEVGLSEAEALEILREVKAQGVLRQVSAIFDTRTLGYQSSLVAAVYAEDQLDAGAEVVNGHPGVSHNYKRNHDFNLWYTIAVPPESNLEAHVQKLHETSGAQLTRLMPTLHLFKIGVEFDMSGQEDWNAKAKPQYTSEQRNIGYAVTDLDRAFVTEFQKDLPVTEEPYADACAALGLSIEDVSAHAQKMKEAGALRRVSAVFRHQKAGFTFNAMGVWAVPQEEVAETGRRMAEFKAVSHCYLRPTYPEWPYTIFTMVHGRSKEEAFGKIEAIEQEVANGIDYAILYSTKEYKKIRLEFYKPEFYEWARENLGTEA</sequence>
<dbReference type="Pfam" id="PF17805">
    <property type="entry name" value="AsnC_trans_reg2"/>
    <property type="match status" value="2"/>
</dbReference>
<feature type="domain" description="Siroheme decarboxylase AsnC-like ligand binding" evidence="6">
    <location>
        <begin position="339"/>
        <end position="425"/>
    </location>
</feature>
<protein>
    <recommendedName>
        <fullName evidence="4">siroheme decarboxylase</fullName>
        <ecNumber evidence="4">4.1.1.111</ecNumber>
    </recommendedName>
</protein>
<evidence type="ECO:0000313" key="8">
    <source>
        <dbReference type="EMBL" id="AFD26868.1"/>
    </source>
</evidence>
<proteinExistence type="inferred from homology"/>
<keyword evidence="9" id="KW-1185">Reference proteome</keyword>
<dbReference type="STRING" id="745776.DGo_CA2941"/>
<dbReference type="EMBL" id="CP002191">
    <property type="protein sequence ID" value="AFD26868.1"/>
    <property type="molecule type" value="Genomic_DNA"/>
</dbReference>
<dbReference type="GO" id="GO:0016829">
    <property type="term" value="F:lyase activity"/>
    <property type="evidence" value="ECO:0007669"/>
    <property type="project" value="UniProtKB-KW"/>
</dbReference>
<evidence type="ECO:0000256" key="5">
    <source>
        <dbReference type="ARBA" id="ARBA00048470"/>
    </source>
</evidence>
<accession>H8GW03</accession>
<comment type="catalytic activity">
    <reaction evidence="5">
        <text>siroheme + 2 H(+) = 12,18-didecarboxysiroheme + 2 CO2</text>
        <dbReference type="Rhea" id="RHEA:19093"/>
        <dbReference type="ChEBI" id="CHEBI:15378"/>
        <dbReference type="ChEBI" id="CHEBI:16526"/>
        <dbReference type="ChEBI" id="CHEBI:60052"/>
        <dbReference type="ChEBI" id="CHEBI:140497"/>
        <dbReference type="EC" id="4.1.1.111"/>
    </reaction>
</comment>
<organism evidence="8 9">
    <name type="scientific">Deinococcus gobiensis (strain DSM 21396 / JCM 16679 / CGMCC 1.7299 / I-0)</name>
    <dbReference type="NCBI Taxonomy" id="745776"/>
    <lineage>
        <taxon>Bacteria</taxon>
        <taxon>Thermotogati</taxon>
        <taxon>Deinococcota</taxon>
        <taxon>Deinococci</taxon>
        <taxon>Deinococcales</taxon>
        <taxon>Deinococcaceae</taxon>
        <taxon>Deinococcus</taxon>
    </lineage>
</organism>